<evidence type="ECO:0000313" key="4">
    <source>
        <dbReference type="Proteomes" id="UP000198981"/>
    </source>
</evidence>
<dbReference type="RefSeq" id="WP_092805420.1">
    <property type="nucleotide sequence ID" value="NZ_FMUH01000004.1"/>
</dbReference>
<protein>
    <recommendedName>
        <fullName evidence="2">DUF7373 domain-containing protein</fullName>
    </recommendedName>
</protein>
<name>A0A1G4YHG7_9ACTN</name>
<feature type="signal peptide" evidence="1">
    <location>
        <begin position="1"/>
        <end position="30"/>
    </location>
</feature>
<dbReference type="STRING" id="1960309.SAMN03159343_2888"/>
<feature type="domain" description="DUF7373" evidence="2">
    <location>
        <begin position="72"/>
        <end position="219"/>
    </location>
</feature>
<organism evidence="3 4">
    <name type="scientific">Klenkia marina</name>
    <dbReference type="NCBI Taxonomy" id="1960309"/>
    <lineage>
        <taxon>Bacteria</taxon>
        <taxon>Bacillati</taxon>
        <taxon>Actinomycetota</taxon>
        <taxon>Actinomycetes</taxon>
        <taxon>Geodermatophilales</taxon>
        <taxon>Geodermatophilaceae</taxon>
        <taxon>Klenkia</taxon>
    </lineage>
</organism>
<dbReference type="EMBL" id="FMUH01000004">
    <property type="protein sequence ID" value="SCX52947.1"/>
    <property type="molecule type" value="Genomic_DNA"/>
</dbReference>
<dbReference type="Proteomes" id="UP000198981">
    <property type="component" value="Unassembled WGS sequence"/>
</dbReference>
<proteinExistence type="predicted"/>
<dbReference type="InterPro" id="IPR055797">
    <property type="entry name" value="DUF7373"/>
</dbReference>
<dbReference type="PROSITE" id="PS51257">
    <property type="entry name" value="PROKAR_LIPOPROTEIN"/>
    <property type="match status" value="1"/>
</dbReference>
<keyword evidence="4" id="KW-1185">Reference proteome</keyword>
<keyword evidence="1" id="KW-0732">Signal</keyword>
<reference evidence="4" key="1">
    <citation type="submission" date="2016-10" db="EMBL/GenBank/DDBJ databases">
        <authorList>
            <person name="Varghese N."/>
            <person name="Submissions S."/>
        </authorList>
    </citation>
    <scope>NUCLEOTIDE SEQUENCE [LARGE SCALE GENOMIC DNA]</scope>
    <source>
        <strain evidence="4">DSM 45722</strain>
    </source>
</reference>
<evidence type="ECO:0000313" key="3">
    <source>
        <dbReference type="EMBL" id="SCX52947.1"/>
    </source>
</evidence>
<evidence type="ECO:0000256" key="1">
    <source>
        <dbReference type="SAM" id="SignalP"/>
    </source>
</evidence>
<dbReference type="AlphaFoldDB" id="A0A1G4YHG7"/>
<evidence type="ECO:0000259" key="2">
    <source>
        <dbReference type="Pfam" id="PF24088"/>
    </source>
</evidence>
<sequence length="222" mass="23176">MIRRSARRTVALAPALAPVLILVLTGCASSVEGAASPAATASVADLPTDVEGLGAAVVTDVPSGLPRLPDEELDPPAGAKTLEDVAGYAEDADREAQVLDDYGYRWGWERFWGREQQLTSVFLDQFEGPTGAASYAADLARNDTGFYGGNPDRDPDDLPPGCATLAVEDPDADTGLQGPAAFAWCAHGPFTVSVAVVADSTDTAHQQVVELVDAQLARLPRG</sequence>
<feature type="chain" id="PRO_5038353958" description="DUF7373 domain-containing protein" evidence="1">
    <location>
        <begin position="31"/>
        <end position="222"/>
    </location>
</feature>
<dbReference type="Pfam" id="PF24088">
    <property type="entry name" value="DUF7373"/>
    <property type="match status" value="1"/>
</dbReference>
<gene>
    <name evidence="3" type="ORF">SAMN03159343_2888</name>
</gene>
<accession>A0A1G4YHG7</accession>